<organism evidence="9">
    <name type="scientific">Caldilinea aerophila</name>
    <dbReference type="NCBI Taxonomy" id="133453"/>
    <lineage>
        <taxon>Bacteria</taxon>
        <taxon>Bacillati</taxon>
        <taxon>Chloroflexota</taxon>
        <taxon>Caldilineae</taxon>
        <taxon>Caldilineales</taxon>
        <taxon>Caldilineaceae</taxon>
        <taxon>Caldilinea</taxon>
    </lineage>
</organism>
<evidence type="ECO:0000256" key="7">
    <source>
        <dbReference type="SAM" id="Phobius"/>
    </source>
</evidence>
<dbReference type="EC" id="2.7.8.31" evidence="9"/>
<evidence type="ECO:0000256" key="3">
    <source>
        <dbReference type="ARBA" id="ARBA00022679"/>
    </source>
</evidence>
<feature type="transmembrane region" description="Helical" evidence="7">
    <location>
        <begin position="146"/>
        <end position="165"/>
    </location>
</feature>
<feature type="transmembrane region" description="Helical" evidence="7">
    <location>
        <begin position="80"/>
        <end position="98"/>
    </location>
</feature>
<reference evidence="9" key="1">
    <citation type="journal article" date="2020" name="mSystems">
        <title>Genome- and Community-Level Interaction Insights into Carbon Utilization and Element Cycling Functions of Hydrothermarchaeota in Hydrothermal Sediment.</title>
        <authorList>
            <person name="Zhou Z."/>
            <person name="Liu Y."/>
            <person name="Xu W."/>
            <person name="Pan J."/>
            <person name="Luo Z.H."/>
            <person name="Li M."/>
        </authorList>
    </citation>
    <scope>NUCLEOTIDE SEQUENCE [LARGE SCALE GENOMIC DNA]</scope>
    <source>
        <strain evidence="9">SpSt-289</strain>
    </source>
</reference>
<dbReference type="GO" id="GO:0016020">
    <property type="term" value="C:membrane"/>
    <property type="evidence" value="ECO:0007669"/>
    <property type="project" value="UniProtKB-SubCell"/>
</dbReference>
<dbReference type="InterPro" id="IPR017473">
    <property type="entry name" value="Undecaprenyl-P_gluc_Ptfrase"/>
</dbReference>
<keyword evidence="3 9" id="KW-0808">Transferase</keyword>
<dbReference type="PANTHER" id="PTHR30576">
    <property type="entry name" value="COLANIC BIOSYNTHESIS UDP-GLUCOSE LIPID CARRIER TRANSFERASE"/>
    <property type="match status" value="1"/>
</dbReference>
<dbReference type="Gene3D" id="3.40.50.720">
    <property type="entry name" value="NAD(P)-binding Rossmann-like Domain"/>
    <property type="match status" value="1"/>
</dbReference>
<evidence type="ECO:0000256" key="5">
    <source>
        <dbReference type="ARBA" id="ARBA00022989"/>
    </source>
</evidence>
<dbReference type="InterPro" id="IPR017475">
    <property type="entry name" value="EPS_sugar_tfrase"/>
</dbReference>
<comment type="similarity">
    <text evidence="2">Belongs to the bacterial sugar transferase family.</text>
</comment>
<evidence type="ECO:0000313" key="9">
    <source>
        <dbReference type="EMBL" id="HDX33862.1"/>
    </source>
</evidence>
<dbReference type="NCBIfam" id="TIGR03023">
    <property type="entry name" value="WcaJ_sugtrans"/>
    <property type="match status" value="1"/>
</dbReference>
<name>A0A7C1JNR5_9CHLR</name>
<evidence type="ECO:0000256" key="4">
    <source>
        <dbReference type="ARBA" id="ARBA00022692"/>
    </source>
</evidence>
<dbReference type="Pfam" id="PF13727">
    <property type="entry name" value="CoA_binding_3"/>
    <property type="match status" value="1"/>
</dbReference>
<dbReference type="EMBL" id="DSMG01000208">
    <property type="protein sequence ID" value="HDX33862.1"/>
    <property type="molecule type" value="Genomic_DNA"/>
</dbReference>
<dbReference type="GO" id="GO:0089702">
    <property type="term" value="F:undecaprenyl-phosphate glucose phosphotransferase activity"/>
    <property type="evidence" value="ECO:0007669"/>
    <property type="project" value="UniProtKB-EC"/>
</dbReference>
<evidence type="ECO:0000256" key="1">
    <source>
        <dbReference type="ARBA" id="ARBA00004141"/>
    </source>
</evidence>
<dbReference type="AlphaFoldDB" id="A0A7C1JNR5"/>
<keyword evidence="4 7" id="KW-0812">Transmembrane</keyword>
<feature type="domain" description="Bacterial sugar transferase" evidence="8">
    <location>
        <begin position="313"/>
        <end position="500"/>
    </location>
</feature>
<dbReference type="Pfam" id="PF02397">
    <property type="entry name" value="Bac_transf"/>
    <property type="match status" value="1"/>
</dbReference>
<dbReference type="SUPFAM" id="SSF51735">
    <property type="entry name" value="NAD(P)-binding Rossmann-fold domains"/>
    <property type="match status" value="1"/>
</dbReference>
<evidence type="ECO:0000256" key="6">
    <source>
        <dbReference type="ARBA" id="ARBA00023136"/>
    </source>
</evidence>
<dbReference type="PANTHER" id="PTHR30576:SF10">
    <property type="entry name" value="SLL5057 PROTEIN"/>
    <property type="match status" value="1"/>
</dbReference>
<evidence type="ECO:0000256" key="2">
    <source>
        <dbReference type="ARBA" id="ARBA00006464"/>
    </source>
</evidence>
<dbReference type="InterPro" id="IPR003362">
    <property type="entry name" value="Bact_transf"/>
</dbReference>
<evidence type="ECO:0000259" key="8">
    <source>
        <dbReference type="Pfam" id="PF02397"/>
    </source>
</evidence>
<protein>
    <submittedName>
        <fullName evidence="9">Undecaprenyl-phosphate glucose phosphotransferase</fullName>
        <ecNumber evidence="9">2.7.8.31</ecNumber>
    </submittedName>
</protein>
<keyword evidence="6 7" id="KW-0472">Membrane</keyword>
<comment type="caution">
    <text evidence="9">The sequence shown here is derived from an EMBL/GenBank/DDBJ whole genome shotgun (WGS) entry which is preliminary data.</text>
</comment>
<keyword evidence="5 7" id="KW-1133">Transmembrane helix</keyword>
<feature type="transmembrane region" description="Helical" evidence="7">
    <location>
        <begin position="119"/>
        <end position="140"/>
    </location>
</feature>
<sequence length="506" mass="57324">MAGVDHLSVTEAATQENLKTQKHQESWLAALARRVPERLWAPLLVASDGVLIFLAFFTAYALRYQAQLFIAVDPAFQLPLTSYLPQVLLLVLFLLVAYRFSGVYPYQPGRSWIEETWRIATATTAGVIILIAVNLIFRPMLYSRLVFLYTAILVTLYLGVSRLLIMMARAHLRQYDIGVRRVLLIGAGDVGRMVMRTLAARPDYGWKLIGFLDDNPAKSKTDVGRFKALGPVDNAPEVMAAYNIQSVIICLPWQTHRTIQRLLRECEQMKVDAYVVPDLFQLTKNQMKVHELNGIPLISTRDISIQGWNLVFKRAFDLIVGSLMALFALPLLAMIAIAIRLDTPGPILFKQVRVGKNGKEFVCYKFRSMVDNADELRSQLADLNESTGPLFKIRNDPRLTRVGRFIRRYSLDELPQLYNVLRGEMSLIGPRPNLPEEVAQYQEWMKKRLSVSPGLTGLWQVSGRSDLTFDEMVLLDIYYVENWSIGLDISILLRSAPAVLRATGAY</sequence>
<comment type="subcellular location">
    <subcellularLocation>
        <location evidence="1">Membrane</location>
        <topology evidence="1">Multi-pass membrane protein</topology>
    </subcellularLocation>
</comment>
<dbReference type="NCBIfam" id="TIGR03025">
    <property type="entry name" value="EPS_sugtrans"/>
    <property type="match status" value="1"/>
</dbReference>
<feature type="transmembrane region" description="Helical" evidence="7">
    <location>
        <begin position="318"/>
        <end position="339"/>
    </location>
</feature>
<proteinExistence type="inferred from homology"/>
<gene>
    <name evidence="9" type="ORF">ENQ20_20625</name>
</gene>
<feature type="transmembrane region" description="Helical" evidence="7">
    <location>
        <begin position="39"/>
        <end position="60"/>
    </location>
</feature>
<accession>A0A7C1JNR5</accession>
<dbReference type="InterPro" id="IPR036291">
    <property type="entry name" value="NAD(P)-bd_dom_sf"/>
</dbReference>